<evidence type="ECO:0000313" key="3">
    <source>
        <dbReference type="Proteomes" id="UP000315400"/>
    </source>
</evidence>
<feature type="transmembrane region" description="Helical" evidence="1">
    <location>
        <begin position="81"/>
        <end position="104"/>
    </location>
</feature>
<name>A0A540V578_9GAMM</name>
<dbReference type="AlphaFoldDB" id="A0A540V578"/>
<comment type="caution">
    <text evidence="2">The sequence shown here is derived from an EMBL/GenBank/DDBJ whole genome shotgun (WGS) entry which is preliminary data.</text>
</comment>
<keyword evidence="1" id="KW-0812">Transmembrane</keyword>
<protein>
    <submittedName>
        <fullName evidence="2">Uncharacterized protein</fullName>
    </submittedName>
</protein>
<feature type="transmembrane region" description="Helical" evidence="1">
    <location>
        <begin position="111"/>
        <end position="130"/>
    </location>
</feature>
<dbReference type="EMBL" id="VIFK01000698">
    <property type="protein sequence ID" value="TQE91303.1"/>
    <property type="molecule type" value="Genomic_DNA"/>
</dbReference>
<sequence length="139" mass="15212">MFPLIARLAILASFIILAYAPSLHVPFIFDDLPNIVFNPAVHPENWGQLHLVDDGVNGKRAVAMLTFGLNYLWSGLDPSTYHWVNIAIHIGVAFALYGLLATLARAQSRSAALRANATYFAFAVALLWALHPVNTQAVT</sequence>
<dbReference type="Proteomes" id="UP000315400">
    <property type="component" value="Unassembled WGS sequence"/>
</dbReference>
<keyword evidence="1" id="KW-1133">Transmembrane helix</keyword>
<accession>A0A540V578</accession>
<gene>
    <name evidence="2" type="ORF">FKY71_20245</name>
</gene>
<reference evidence="2 3" key="1">
    <citation type="submission" date="2019-06" db="EMBL/GenBank/DDBJ databases">
        <title>Metagenome assembled Genome of Spiribacter salinus SL48-SHIP from the microbial mat of Salt Lake 48 (Novosibirsk region, Russia).</title>
        <authorList>
            <person name="Shipova A."/>
            <person name="Rozanov A.S."/>
            <person name="Bryanskaya A.V."/>
            <person name="Peltek S.E."/>
        </authorList>
    </citation>
    <scope>NUCLEOTIDE SEQUENCE [LARGE SCALE GENOMIC DNA]</scope>
    <source>
        <strain evidence="2">SL48-SHIP-2</strain>
    </source>
</reference>
<dbReference type="PANTHER" id="PTHR44395">
    <property type="match status" value="1"/>
</dbReference>
<feature type="non-terminal residue" evidence="2">
    <location>
        <position position="139"/>
    </location>
</feature>
<keyword evidence="1" id="KW-0472">Membrane</keyword>
<organism evidence="2 3">
    <name type="scientific">Spiribacter salinus</name>
    <dbReference type="NCBI Taxonomy" id="1335746"/>
    <lineage>
        <taxon>Bacteria</taxon>
        <taxon>Pseudomonadati</taxon>
        <taxon>Pseudomonadota</taxon>
        <taxon>Gammaproteobacteria</taxon>
        <taxon>Chromatiales</taxon>
        <taxon>Ectothiorhodospiraceae</taxon>
        <taxon>Spiribacter</taxon>
    </lineage>
</organism>
<evidence type="ECO:0000313" key="2">
    <source>
        <dbReference type="EMBL" id="TQE91303.1"/>
    </source>
</evidence>
<dbReference type="PANTHER" id="PTHR44395:SF1">
    <property type="entry name" value="PROTEIN O-MANNOSYL-TRANSFERASE TMTC3"/>
    <property type="match status" value="1"/>
</dbReference>
<proteinExistence type="predicted"/>
<evidence type="ECO:0000256" key="1">
    <source>
        <dbReference type="SAM" id="Phobius"/>
    </source>
</evidence>